<dbReference type="Proteomes" id="UP000823674">
    <property type="component" value="Chromosome A04"/>
</dbReference>
<evidence type="ECO:0000256" key="6">
    <source>
        <dbReference type="ARBA" id="ARBA00023136"/>
    </source>
</evidence>
<feature type="region of interest" description="Disordered" evidence="7">
    <location>
        <begin position="507"/>
        <end position="598"/>
    </location>
</feature>
<protein>
    <submittedName>
        <fullName evidence="8">Uncharacterized protein</fullName>
    </submittedName>
</protein>
<feature type="compositionally biased region" description="Basic residues" evidence="7">
    <location>
        <begin position="588"/>
        <end position="598"/>
    </location>
</feature>
<dbReference type="InterPro" id="IPR021641">
    <property type="entry name" value="DUF3245"/>
</dbReference>
<evidence type="ECO:0000256" key="4">
    <source>
        <dbReference type="ARBA" id="ARBA00022989"/>
    </source>
</evidence>
<name>A0ABQ7MLD3_BRACM</name>
<evidence type="ECO:0000256" key="2">
    <source>
        <dbReference type="ARBA" id="ARBA00022448"/>
    </source>
</evidence>
<proteinExistence type="predicted"/>
<gene>
    <name evidence="8" type="primary">A04p001410.1_BraROA</name>
    <name evidence="8" type="ORF">IGI04_014149</name>
</gene>
<dbReference type="Pfam" id="PF25539">
    <property type="entry name" value="Bestrophin_2"/>
    <property type="match status" value="1"/>
</dbReference>
<sequence>MNLSLSCESRFPIFSTCPRKTLHLKPPRVSSGPEPGAKTLTENLISLLRAVPDWADEIKERGMQQKRTLYTHEKWVEHRSSLRHVRHLVSSFSSRVILSLIPPVFFFTSVAVVIASYNSAVALEWLPGIFPILRSSSLPYQLTAPALALLLVFRTEASYSRYEEGRKAWVRIIAGTDDLARQVICSVDGSGDELVIKDLLLRYIAAFPVALKCHVIYGSDIARDLRNLIEADDLSLILESKHRPRCVIEFISQSLQLLKLDDTKRDLLESKMLHLHEGIGVCEQLMGIPIPLSYTRLTSRFLVFWHLTLPIILWDECHWIVVPATFISAASLFCIEEVGVLIEEPFPMLALDELCDLVHSNIQEALNRFEPNQNQIKSNREITLFENSVYIGINNLVGRRLESATIIDNQELRRRYQWEKDDPLTEASNILLPKFGGGCGTLVAMTTETGRKKRTPQILKTDTSHTALKLVRFSSLKQPGFGLNKLKQQFGIFLEHHAEKWVANMTTSAEDPIEPEPDRLGLGAKVSRQMKRRPSDDPLDQKLQAKFDAGRRKYARSEAECAGTSKNAGDDDSEDDDDESESKSQAFGKKRQNTSTRR</sequence>
<dbReference type="Pfam" id="PF11595">
    <property type="entry name" value="DUF3245"/>
    <property type="match status" value="1"/>
</dbReference>
<feature type="compositionally biased region" description="Basic and acidic residues" evidence="7">
    <location>
        <begin position="533"/>
        <end position="559"/>
    </location>
</feature>
<dbReference type="PANTHER" id="PTHR33281">
    <property type="entry name" value="UPF0187 PROTEIN YNEE"/>
    <property type="match status" value="1"/>
</dbReference>
<evidence type="ECO:0000256" key="3">
    <source>
        <dbReference type="ARBA" id="ARBA00022692"/>
    </source>
</evidence>
<evidence type="ECO:0000313" key="8">
    <source>
        <dbReference type="EMBL" id="KAG5399542.1"/>
    </source>
</evidence>
<reference evidence="8 9" key="1">
    <citation type="submission" date="2021-03" db="EMBL/GenBank/DDBJ databases">
        <authorList>
            <person name="King G.J."/>
            <person name="Bancroft I."/>
            <person name="Baten A."/>
            <person name="Bloomfield J."/>
            <person name="Borpatragohain P."/>
            <person name="He Z."/>
            <person name="Irish N."/>
            <person name="Irwin J."/>
            <person name="Liu K."/>
            <person name="Mauleon R.P."/>
            <person name="Moore J."/>
            <person name="Morris R."/>
            <person name="Ostergaard L."/>
            <person name="Wang B."/>
            <person name="Wells R."/>
        </authorList>
    </citation>
    <scope>NUCLEOTIDE SEQUENCE [LARGE SCALE GENOMIC DNA]</scope>
    <source>
        <strain evidence="8">R-o-18</strain>
        <tissue evidence="8">Leaf</tissue>
    </source>
</reference>
<keyword evidence="6" id="KW-0472">Membrane</keyword>
<evidence type="ECO:0000256" key="5">
    <source>
        <dbReference type="ARBA" id="ARBA00023065"/>
    </source>
</evidence>
<evidence type="ECO:0000313" key="9">
    <source>
        <dbReference type="Proteomes" id="UP000823674"/>
    </source>
</evidence>
<feature type="compositionally biased region" description="Acidic residues" evidence="7">
    <location>
        <begin position="570"/>
        <end position="580"/>
    </location>
</feature>
<keyword evidence="3" id="KW-0812">Transmembrane</keyword>
<keyword evidence="4" id="KW-1133">Transmembrane helix</keyword>
<comment type="subcellular location">
    <subcellularLocation>
        <location evidence="1">Membrane</location>
        <topology evidence="1">Multi-pass membrane protein</topology>
    </subcellularLocation>
</comment>
<keyword evidence="5" id="KW-0406">Ion transport</keyword>
<organism evidence="8 9">
    <name type="scientific">Brassica rapa subsp. trilocularis</name>
    <dbReference type="NCBI Taxonomy" id="1813537"/>
    <lineage>
        <taxon>Eukaryota</taxon>
        <taxon>Viridiplantae</taxon>
        <taxon>Streptophyta</taxon>
        <taxon>Embryophyta</taxon>
        <taxon>Tracheophyta</taxon>
        <taxon>Spermatophyta</taxon>
        <taxon>Magnoliopsida</taxon>
        <taxon>eudicotyledons</taxon>
        <taxon>Gunneridae</taxon>
        <taxon>Pentapetalae</taxon>
        <taxon>rosids</taxon>
        <taxon>malvids</taxon>
        <taxon>Brassicales</taxon>
        <taxon>Brassicaceae</taxon>
        <taxon>Brassiceae</taxon>
        <taxon>Brassica</taxon>
    </lineage>
</organism>
<dbReference type="InterPro" id="IPR044669">
    <property type="entry name" value="YneE/VCCN1/2-like"/>
</dbReference>
<accession>A0ABQ7MLD3</accession>
<dbReference type="EMBL" id="JADBGQ010000004">
    <property type="protein sequence ID" value="KAG5399542.1"/>
    <property type="molecule type" value="Genomic_DNA"/>
</dbReference>
<comment type="caution">
    <text evidence="8">The sequence shown here is derived from an EMBL/GenBank/DDBJ whole genome shotgun (WGS) entry which is preliminary data.</text>
</comment>
<keyword evidence="2" id="KW-0813">Transport</keyword>
<evidence type="ECO:0000256" key="7">
    <source>
        <dbReference type="SAM" id="MobiDB-lite"/>
    </source>
</evidence>
<evidence type="ECO:0000256" key="1">
    <source>
        <dbReference type="ARBA" id="ARBA00004141"/>
    </source>
</evidence>
<keyword evidence="9" id="KW-1185">Reference proteome</keyword>
<dbReference type="PANTHER" id="PTHR33281:SF1">
    <property type="entry name" value="VOLTAGE-DEPENDENT CHLORIDE CHANNEL 1, CHLOROPLASTIC"/>
    <property type="match status" value="1"/>
</dbReference>